<proteinExistence type="predicted"/>
<reference evidence="1 2" key="1">
    <citation type="journal article" date="2019" name="Sci. Rep.">
        <title>Orb-weaving spider Araneus ventricosus genome elucidates the spidroin gene catalogue.</title>
        <authorList>
            <person name="Kono N."/>
            <person name="Nakamura H."/>
            <person name="Ohtoshi R."/>
            <person name="Moran D.A.P."/>
            <person name="Shinohara A."/>
            <person name="Yoshida Y."/>
            <person name="Fujiwara M."/>
            <person name="Mori M."/>
            <person name="Tomita M."/>
            <person name="Arakawa K."/>
        </authorList>
    </citation>
    <scope>NUCLEOTIDE SEQUENCE [LARGE SCALE GENOMIC DNA]</scope>
</reference>
<feature type="non-terminal residue" evidence="1">
    <location>
        <position position="1"/>
    </location>
</feature>
<comment type="caution">
    <text evidence="1">The sequence shown here is derived from an EMBL/GenBank/DDBJ whole genome shotgun (WGS) entry which is preliminary data.</text>
</comment>
<evidence type="ECO:0000313" key="2">
    <source>
        <dbReference type="Proteomes" id="UP000499080"/>
    </source>
</evidence>
<evidence type="ECO:0000313" key="1">
    <source>
        <dbReference type="EMBL" id="GBN44034.1"/>
    </source>
</evidence>
<accession>A0A4Y2NYB1</accession>
<dbReference type="AlphaFoldDB" id="A0A4Y2NYB1"/>
<dbReference type="Proteomes" id="UP000499080">
    <property type="component" value="Unassembled WGS sequence"/>
</dbReference>
<organism evidence="1 2">
    <name type="scientific">Araneus ventricosus</name>
    <name type="common">Orbweaver spider</name>
    <name type="synonym">Epeira ventricosa</name>
    <dbReference type="NCBI Taxonomy" id="182803"/>
    <lineage>
        <taxon>Eukaryota</taxon>
        <taxon>Metazoa</taxon>
        <taxon>Ecdysozoa</taxon>
        <taxon>Arthropoda</taxon>
        <taxon>Chelicerata</taxon>
        <taxon>Arachnida</taxon>
        <taxon>Araneae</taxon>
        <taxon>Araneomorphae</taxon>
        <taxon>Entelegynae</taxon>
        <taxon>Araneoidea</taxon>
        <taxon>Araneidae</taxon>
        <taxon>Araneus</taxon>
    </lineage>
</organism>
<name>A0A4Y2NYB1_ARAVE</name>
<sequence length="89" mass="10666">VPELVFWILLSSKRLNFFLHRKIVEWTLLSRGVPGLVFLDPVVFKETEFFLHRKSVEWNRLIRLRLKNVVRKQSASELCQRRSAIDFLV</sequence>
<protein>
    <submittedName>
        <fullName evidence="1">Uncharacterized protein</fullName>
    </submittedName>
</protein>
<gene>
    <name evidence="1" type="ORF">AVEN_65011_1</name>
</gene>
<dbReference type="EMBL" id="BGPR01130200">
    <property type="protein sequence ID" value="GBN44034.1"/>
    <property type="molecule type" value="Genomic_DNA"/>
</dbReference>
<keyword evidence="2" id="KW-1185">Reference proteome</keyword>